<dbReference type="PANTHER" id="PTHR11319:SF35">
    <property type="entry name" value="OUTER MEMBRANE PROTEIN PMPC-RELATED"/>
    <property type="match status" value="1"/>
</dbReference>
<name>A0ABT8GHL3_9MICO</name>
<dbReference type="NCBIfam" id="NF041766">
    <property type="entry name" value="choice_anch_U"/>
    <property type="match status" value="1"/>
</dbReference>
<dbReference type="InterPro" id="IPR053784">
    <property type="entry name" value="Choice_anch_U_dom"/>
</dbReference>
<keyword evidence="3" id="KW-1185">Reference proteome</keyword>
<feature type="chain" id="PRO_5046313235" evidence="1">
    <location>
        <begin position="36"/>
        <end position="715"/>
    </location>
</feature>
<evidence type="ECO:0000313" key="3">
    <source>
        <dbReference type="Proteomes" id="UP001172708"/>
    </source>
</evidence>
<dbReference type="Proteomes" id="UP001172708">
    <property type="component" value="Unassembled WGS sequence"/>
</dbReference>
<reference evidence="2" key="1">
    <citation type="submission" date="2023-06" db="EMBL/GenBank/DDBJ databases">
        <title>Egi l300058.</title>
        <authorList>
            <person name="Gao L."/>
            <person name="Fang B.-Z."/>
            <person name="Li W.-J."/>
        </authorList>
    </citation>
    <scope>NUCLEOTIDE SEQUENCE</scope>
    <source>
        <strain evidence="2">EGI L300058</strain>
    </source>
</reference>
<feature type="signal peptide" evidence="1">
    <location>
        <begin position="1"/>
        <end position="35"/>
    </location>
</feature>
<dbReference type="NCBIfam" id="NF041518">
    <property type="entry name" value="choice_anch_Q"/>
    <property type="match status" value="1"/>
</dbReference>
<evidence type="ECO:0000256" key="1">
    <source>
        <dbReference type="SAM" id="SignalP"/>
    </source>
</evidence>
<keyword evidence="1" id="KW-0732">Signal</keyword>
<dbReference type="PANTHER" id="PTHR11319">
    <property type="entry name" value="G PROTEIN-COUPLED RECEPTOR-RELATED"/>
    <property type="match status" value="1"/>
</dbReference>
<dbReference type="SUPFAM" id="SSF51126">
    <property type="entry name" value="Pectin lyase-like"/>
    <property type="match status" value="2"/>
</dbReference>
<accession>A0ABT8GHL3</accession>
<dbReference type="EMBL" id="JAUHQA010000001">
    <property type="protein sequence ID" value="MDN4480927.1"/>
    <property type="molecule type" value="Genomic_DNA"/>
</dbReference>
<proteinExistence type="predicted"/>
<dbReference type="InterPro" id="IPR011050">
    <property type="entry name" value="Pectin_lyase_fold/virulence"/>
</dbReference>
<organism evidence="2 3">
    <name type="scientific">Demequina muriae</name>
    <dbReference type="NCBI Taxonomy" id="3051664"/>
    <lineage>
        <taxon>Bacteria</taxon>
        <taxon>Bacillati</taxon>
        <taxon>Actinomycetota</taxon>
        <taxon>Actinomycetes</taxon>
        <taxon>Micrococcales</taxon>
        <taxon>Demequinaceae</taxon>
        <taxon>Demequina</taxon>
    </lineage>
</organism>
<dbReference type="RefSeq" id="WP_301142396.1">
    <property type="nucleotide sequence ID" value="NZ_JAUHQA010000001.1"/>
</dbReference>
<dbReference type="InterPro" id="IPR012334">
    <property type="entry name" value="Pectin_lyas_fold"/>
</dbReference>
<protein>
    <submittedName>
        <fullName evidence="2">Right-handed parallel beta-helix repeat-containing protein</fullName>
    </submittedName>
</protein>
<sequence>MPHTHPDLSLRTRRALSATALGLLTAAIAFSPASAVDDCDGLAADAADYEGELRCASSATEGEQVITLTDSFSVPDGAQNTYDGELPLTVEGAHDGVTITGPGFSESFDATVFLAIGSDMMGPLALETEPLAVDDAPAALAEVPIELEGEGADVTVRNLTITDFNYGGAIINSTARAIEVSRVTMLDNGAPIGEGFELALGAAVSSAGDVTVTDSHFEGNEGAYGAAVSTIVALFGSGTGESEFPTVTVADSTFVDNAGALGGAVLSLGDTTITGSDFTSNTAIVGGAVGAFGATSAISDSTFTDNSAAPMEGQEGVESPEAGALAIAGALTLTNSVLTGNSSEGLGGAIGYSYGPVDVVPSLEIIDSVLAGNTAEGPGGAVWFTGDVDVTSSTFVDNSSAGGPSAIAASSPEEDATVTNSTFTGNSSAASAPAVALDGADSLTVTHATFSENVAAGAAADLAVVEVGQTTLTASVWASGASVPSCDIDGDLSTAANFDIDGSCTGDWSGAGDLGEGLDPQLGALADNGGATPTLLPAVTSPLVDAVADDASDLAVDQRGVTRPQGEANDIGAVELAPADRAALIEFQVTTDAGVIHGTASPALAVTDIAWIATEDLTPAPPADTMLPYGAAAFSVEVARPGDAVTITLTAPRPFTTVLKSGSDGWSEVEGATFSDNGTTVTYTLTDGGDLDEDGEANGIIVDPVALAVQGTFTG</sequence>
<dbReference type="Gene3D" id="2.160.20.10">
    <property type="entry name" value="Single-stranded right-handed beta-helix, Pectin lyase-like"/>
    <property type="match status" value="1"/>
</dbReference>
<comment type="caution">
    <text evidence="2">The sequence shown here is derived from an EMBL/GenBank/DDBJ whole genome shotgun (WGS) entry which is preliminary data.</text>
</comment>
<gene>
    <name evidence="2" type="ORF">QQX02_08345</name>
</gene>
<dbReference type="InterPro" id="IPR059226">
    <property type="entry name" value="Choice_anch_Q_dom"/>
</dbReference>
<dbReference type="SMART" id="SM00710">
    <property type="entry name" value="PbH1"/>
    <property type="match status" value="7"/>
</dbReference>
<evidence type="ECO:0000313" key="2">
    <source>
        <dbReference type="EMBL" id="MDN4480927.1"/>
    </source>
</evidence>
<dbReference type="InterPro" id="IPR006626">
    <property type="entry name" value="PbH1"/>
</dbReference>